<name>L2GX23_VAVCU</name>
<proteinExistence type="predicted"/>
<dbReference type="Proteomes" id="UP000011081">
    <property type="component" value="Unassembled WGS sequence"/>
</dbReference>
<dbReference type="GeneID" id="19878482"/>
<gene>
    <name evidence="1" type="ORF">VCUG_00597</name>
</gene>
<accession>L2GX23</accession>
<evidence type="ECO:0000313" key="1">
    <source>
        <dbReference type="EMBL" id="ELA47877.1"/>
    </source>
</evidence>
<dbReference type="AlphaFoldDB" id="L2GX23"/>
<evidence type="ECO:0000313" key="2">
    <source>
        <dbReference type="Proteomes" id="UP000011081"/>
    </source>
</evidence>
<dbReference type="InParanoid" id="L2GX23"/>
<dbReference type="RefSeq" id="XP_008073620.1">
    <property type="nucleotide sequence ID" value="XM_008075429.1"/>
</dbReference>
<keyword evidence="2" id="KW-1185">Reference proteome</keyword>
<protein>
    <submittedName>
        <fullName evidence="1">Uncharacterized protein</fullName>
    </submittedName>
</protein>
<reference evidence="2" key="1">
    <citation type="submission" date="2011-03" db="EMBL/GenBank/DDBJ databases">
        <title>The genome sequence of Vavraia culicis strain floridensis.</title>
        <authorList>
            <consortium name="The Broad Institute Genome Sequencing Platform"/>
            <person name="Cuomo C."/>
            <person name="Becnel J."/>
            <person name="Sanscrainte N."/>
            <person name="Young S.K."/>
            <person name="Zeng Q."/>
            <person name="Gargeya S."/>
            <person name="Fitzgerald M."/>
            <person name="Haas B."/>
            <person name="Abouelleil A."/>
            <person name="Alvarado L."/>
            <person name="Arachchi H.M."/>
            <person name="Berlin A."/>
            <person name="Chapman S.B."/>
            <person name="Gearin G."/>
            <person name="Goldberg J."/>
            <person name="Griggs A."/>
            <person name="Gujja S."/>
            <person name="Hansen M."/>
            <person name="Heiman D."/>
            <person name="Howarth C."/>
            <person name="Larimer J."/>
            <person name="Lui A."/>
            <person name="MacDonald P.J.P."/>
            <person name="McCowen C."/>
            <person name="Montmayeur A."/>
            <person name="Murphy C."/>
            <person name="Neiman D."/>
            <person name="Pearson M."/>
            <person name="Priest M."/>
            <person name="Roberts A."/>
            <person name="Saif S."/>
            <person name="Shea T."/>
            <person name="Sisk P."/>
            <person name="Stolte C."/>
            <person name="Sykes S."/>
            <person name="Wortman J."/>
            <person name="Nusbaum C."/>
            <person name="Birren B."/>
        </authorList>
    </citation>
    <scope>NUCLEOTIDE SEQUENCE [LARGE SCALE GENOMIC DNA]</scope>
    <source>
        <strain evidence="2">floridensis</strain>
    </source>
</reference>
<dbReference type="HOGENOM" id="CLU_1877011_0_0_1"/>
<dbReference type="EMBL" id="GL877410">
    <property type="protein sequence ID" value="ELA47877.1"/>
    <property type="molecule type" value="Genomic_DNA"/>
</dbReference>
<organism evidence="1 2">
    <name type="scientific">Vavraia culicis (isolate floridensis)</name>
    <name type="common">Microsporidian parasite</name>
    <dbReference type="NCBI Taxonomy" id="948595"/>
    <lineage>
        <taxon>Eukaryota</taxon>
        <taxon>Fungi</taxon>
        <taxon>Fungi incertae sedis</taxon>
        <taxon>Microsporidia</taxon>
        <taxon>Pleistophoridae</taxon>
        <taxon>Vavraia</taxon>
    </lineage>
</organism>
<dbReference type="VEuPathDB" id="MicrosporidiaDB:VCUG_00597"/>
<sequence>MSSLDCRNLHEMQNLQTHRVELNNLIDNSFKYLPPCLKLLSLISTEPITRINMDQSLSLDAFTAFYALKVLIIDGKFLSDMLFSHSIAPFLKVLVITYANLRIGANGPVPKKVKLRKLHISAVVDLIDQNAQSPFD</sequence>